<feature type="domain" description="ABC transmembrane type-1" evidence="8">
    <location>
        <begin position="99"/>
        <end position="329"/>
    </location>
</feature>
<dbReference type="AlphaFoldDB" id="A0A161QYQ1"/>
<evidence type="ECO:0000313" key="10">
    <source>
        <dbReference type="Proteomes" id="UP000075787"/>
    </source>
</evidence>
<proteinExistence type="inferred from homology"/>
<keyword evidence="5 7" id="KW-1133">Transmembrane helix</keyword>
<feature type="transmembrane region" description="Helical" evidence="7">
    <location>
        <begin position="203"/>
        <end position="223"/>
    </location>
</feature>
<feature type="transmembrane region" description="Helical" evidence="7">
    <location>
        <begin position="105"/>
        <end position="126"/>
    </location>
</feature>
<dbReference type="InterPro" id="IPR035906">
    <property type="entry name" value="MetI-like_sf"/>
</dbReference>
<evidence type="ECO:0000256" key="3">
    <source>
        <dbReference type="ARBA" id="ARBA00022475"/>
    </source>
</evidence>
<comment type="caution">
    <text evidence="9">The sequence shown here is derived from an EMBL/GenBank/DDBJ whole genome shotgun (WGS) entry which is preliminary data.</text>
</comment>
<dbReference type="InterPro" id="IPR045621">
    <property type="entry name" value="BPD_transp_1_N"/>
</dbReference>
<dbReference type="PANTHER" id="PTHR43163">
    <property type="entry name" value="DIPEPTIDE TRANSPORT SYSTEM PERMEASE PROTEIN DPPB-RELATED"/>
    <property type="match status" value="1"/>
</dbReference>
<name>A0A161QYQ1_9PROT</name>
<reference evidence="9 10" key="1">
    <citation type="submission" date="2015-12" db="EMBL/GenBank/DDBJ databases">
        <title>Genome sequence of Tistrella mobilis MCCC 1A02139.</title>
        <authorList>
            <person name="Lu L."/>
            <person name="Lai Q."/>
            <person name="Shao Z."/>
            <person name="Qian P."/>
        </authorList>
    </citation>
    <scope>NUCLEOTIDE SEQUENCE [LARGE SCALE GENOMIC DNA]</scope>
    <source>
        <strain evidence="9 10">MCCC 1A02139</strain>
    </source>
</reference>
<keyword evidence="3" id="KW-1003">Cell membrane</keyword>
<dbReference type="Pfam" id="PF00528">
    <property type="entry name" value="BPD_transp_1"/>
    <property type="match status" value="1"/>
</dbReference>
<protein>
    <submittedName>
        <fullName evidence="9">Peptide ABC transporter permease</fullName>
    </submittedName>
</protein>
<keyword evidence="2 7" id="KW-0813">Transport</keyword>
<evidence type="ECO:0000313" key="9">
    <source>
        <dbReference type="EMBL" id="KYO49806.1"/>
    </source>
</evidence>
<organism evidence="9 10">
    <name type="scientific">Tistrella mobilis</name>
    <dbReference type="NCBI Taxonomy" id="171437"/>
    <lineage>
        <taxon>Bacteria</taxon>
        <taxon>Pseudomonadati</taxon>
        <taxon>Pseudomonadota</taxon>
        <taxon>Alphaproteobacteria</taxon>
        <taxon>Geminicoccales</taxon>
        <taxon>Geminicoccaceae</taxon>
        <taxon>Tistrella</taxon>
    </lineage>
</organism>
<comment type="subcellular location">
    <subcellularLocation>
        <location evidence="1 7">Cell membrane</location>
        <topology evidence="1 7">Multi-pass membrane protein</topology>
    </subcellularLocation>
</comment>
<sequence length="340" mass="35470">MPAILGFIGRRCLATLPVLAGAVVFTFVVMRLLPADPAAFLASGPGMGQAEIEAIRVSMGLDRSIPEQLAIYAGDVLRGDLGRSYTTGEAVVDDLAARLPASLELTVTAFLLAILVALPLGVVAATRPGSVIDHLCRAIAAAGTSLPTFVVGLLLIHVFYSELGWAPEPVGRMDVMLIPPPVVTGSLVIDALLAGDTGVLASVLGRMVLPCLTMTAFAVAPLARITRGAMIQVLSADFVTAARAAGLPRRMVLTRALRNAAVPVVTTLGMVFSYMLGANVLVEKVFAWPGIGSYALDALMNADYAPVQGFVLLVAITFTLVNLAIDLLYGLIDPRVGRIG</sequence>
<evidence type="ECO:0000256" key="2">
    <source>
        <dbReference type="ARBA" id="ARBA00022448"/>
    </source>
</evidence>
<feature type="transmembrane region" description="Helical" evidence="7">
    <location>
        <begin position="12"/>
        <end position="33"/>
    </location>
</feature>
<feature type="transmembrane region" description="Helical" evidence="7">
    <location>
        <begin position="256"/>
        <end position="276"/>
    </location>
</feature>
<dbReference type="GO" id="GO:0071916">
    <property type="term" value="F:dipeptide transmembrane transporter activity"/>
    <property type="evidence" value="ECO:0007669"/>
    <property type="project" value="TreeGrafter"/>
</dbReference>
<evidence type="ECO:0000256" key="7">
    <source>
        <dbReference type="RuleBase" id="RU363032"/>
    </source>
</evidence>
<dbReference type="Gene3D" id="1.10.3720.10">
    <property type="entry name" value="MetI-like"/>
    <property type="match status" value="1"/>
</dbReference>
<accession>A0A161QYQ1</accession>
<dbReference type="Pfam" id="PF19300">
    <property type="entry name" value="BPD_transp_1_N"/>
    <property type="match status" value="1"/>
</dbReference>
<dbReference type="GeneID" id="97238786"/>
<dbReference type="SUPFAM" id="SSF161098">
    <property type="entry name" value="MetI-like"/>
    <property type="match status" value="1"/>
</dbReference>
<dbReference type="InterPro" id="IPR000515">
    <property type="entry name" value="MetI-like"/>
</dbReference>
<comment type="similarity">
    <text evidence="7">Belongs to the binding-protein-dependent transport system permease family.</text>
</comment>
<dbReference type="RefSeq" id="WP_062769652.1">
    <property type="nucleotide sequence ID" value="NZ_CP121042.1"/>
</dbReference>
<keyword evidence="4 7" id="KW-0812">Transmembrane</keyword>
<evidence type="ECO:0000256" key="5">
    <source>
        <dbReference type="ARBA" id="ARBA00022989"/>
    </source>
</evidence>
<dbReference type="GO" id="GO:0005886">
    <property type="term" value="C:plasma membrane"/>
    <property type="evidence" value="ECO:0007669"/>
    <property type="project" value="UniProtKB-SubCell"/>
</dbReference>
<evidence type="ECO:0000256" key="6">
    <source>
        <dbReference type="ARBA" id="ARBA00023136"/>
    </source>
</evidence>
<dbReference type="EMBL" id="LPZR01000215">
    <property type="protein sequence ID" value="KYO49806.1"/>
    <property type="molecule type" value="Genomic_DNA"/>
</dbReference>
<keyword evidence="6 7" id="KW-0472">Membrane</keyword>
<dbReference type="CDD" id="cd06261">
    <property type="entry name" value="TM_PBP2"/>
    <property type="match status" value="1"/>
</dbReference>
<dbReference type="PROSITE" id="PS50928">
    <property type="entry name" value="ABC_TM1"/>
    <property type="match status" value="1"/>
</dbReference>
<evidence type="ECO:0000256" key="4">
    <source>
        <dbReference type="ARBA" id="ARBA00022692"/>
    </source>
</evidence>
<dbReference type="PANTHER" id="PTHR43163:SF6">
    <property type="entry name" value="DIPEPTIDE TRANSPORT SYSTEM PERMEASE PROTEIN DPPB-RELATED"/>
    <property type="match status" value="1"/>
</dbReference>
<gene>
    <name evidence="9" type="ORF">AUP44_15860</name>
</gene>
<evidence type="ECO:0000256" key="1">
    <source>
        <dbReference type="ARBA" id="ARBA00004651"/>
    </source>
</evidence>
<dbReference type="Proteomes" id="UP000075787">
    <property type="component" value="Unassembled WGS sequence"/>
</dbReference>
<feature type="transmembrane region" description="Helical" evidence="7">
    <location>
        <begin position="310"/>
        <end position="332"/>
    </location>
</feature>
<feature type="transmembrane region" description="Helical" evidence="7">
    <location>
        <begin position="138"/>
        <end position="160"/>
    </location>
</feature>
<evidence type="ECO:0000259" key="8">
    <source>
        <dbReference type="PROSITE" id="PS50928"/>
    </source>
</evidence>
<dbReference type="OrthoDB" id="7834831at2"/>